<sequence>MLQLHVRRAGEGFHLLLNQLAGLLQHGHVFAEQFHRHVAAHSGNQFVEAHLNRLGEFVIVAGNVLQRFFHFGDKRGFRLFRIRPFLARFQDGKAIGHAGRHGVGGNFRRAKFGEDIFHLGEFLQAAFQRVLHFDGLRQARAGNAERV</sequence>
<protein>
    <submittedName>
        <fullName evidence="1">Uncharacterized protein</fullName>
    </submittedName>
</protein>
<accession>A0A645CQH9</accession>
<dbReference type="AlphaFoldDB" id="A0A645CQH9"/>
<evidence type="ECO:0000313" key="1">
    <source>
        <dbReference type="EMBL" id="MPM79155.1"/>
    </source>
</evidence>
<gene>
    <name evidence="1" type="ORF">SDC9_126188</name>
</gene>
<name>A0A645CQH9_9ZZZZ</name>
<dbReference type="EMBL" id="VSSQ01029152">
    <property type="protein sequence ID" value="MPM79155.1"/>
    <property type="molecule type" value="Genomic_DNA"/>
</dbReference>
<organism evidence="1">
    <name type="scientific">bioreactor metagenome</name>
    <dbReference type="NCBI Taxonomy" id="1076179"/>
    <lineage>
        <taxon>unclassified sequences</taxon>
        <taxon>metagenomes</taxon>
        <taxon>ecological metagenomes</taxon>
    </lineage>
</organism>
<comment type="caution">
    <text evidence="1">The sequence shown here is derived from an EMBL/GenBank/DDBJ whole genome shotgun (WGS) entry which is preliminary data.</text>
</comment>
<reference evidence="1" key="1">
    <citation type="submission" date="2019-08" db="EMBL/GenBank/DDBJ databases">
        <authorList>
            <person name="Kucharzyk K."/>
            <person name="Murdoch R.W."/>
            <person name="Higgins S."/>
            <person name="Loffler F."/>
        </authorList>
    </citation>
    <scope>NUCLEOTIDE SEQUENCE</scope>
</reference>
<proteinExistence type="predicted"/>